<dbReference type="GO" id="GO:0005634">
    <property type="term" value="C:nucleus"/>
    <property type="evidence" value="ECO:0007669"/>
    <property type="project" value="UniProtKB-SubCell"/>
</dbReference>
<evidence type="ECO:0000313" key="1">
    <source>
        <dbReference type="EMBL" id="KAL0187060.1"/>
    </source>
</evidence>
<gene>
    <name evidence="1" type="ORF">M9458_018730</name>
</gene>
<dbReference type="EMBL" id="JAMKFB020000008">
    <property type="protein sequence ID" value="KAL0187060.1"/>
    <property type="molecule type" value="Genomic_DNA"/>
</dbReference>
<organism evidence="1 2">
    <name type="scientific">Cirrhinus mrigala</name>
    <name type="common">Mrigala</name>
    <dbReference type="NCBI Taxonomy" id="683832"/>
    <lineage>
        <taxon>Eukaryota</taxon>
        <taxon>Metazoa</taxon>
        <taxon>Chordata</taxon>
        <taxon>Craniata</taxon>
        <taxon>Vertebrata</taxon>
        <taxon>Euteleostomi</taxon>
        <taxon>Actinopterygii</taxon>
        <taxon>Neopterygii</taxon>
        <taxon>Teleostei</taxon>
        <taxon>Ostariophysi</taxon>
        <taxon>Cypriniformes</taxon>
        <taxon>Cyprinidae</taxon>
        <taxon>Labeoninae</taxon>
        <taxon>Labeonini</taxon>
        <taxon>Cirrhinus</taxon>
    </lineage>
</organism>
<feature type="non-terminal residue" evidence="1">
    <location>
        <position position="60"/>
    </location>
</feature>
<dbReference type="SUPFAM" id="SSF63748">
    <property type="entry name" value="Tudor/PWWP/MBT"/>
    <property type="match status" value="1"/>
</dbReference>
<sequence length="60" mass="6941">MLESAYRDGYLTVGSEPLESKHLLPKREKTCSDQETNLTVGQYVLCRWSDGLYYLGKIQR</sequence>
<protein>
    <recommendedName>
        <fullName evidence="3">PHD finger protein 1</fullName>
    </recommendedName>
</protein>
<evidence type="ECO:0000313" key="2">
    <source>
        <dbReference type="Proteomes" id="UP001529510"/>
    </source>
</evidence>
<dbReference type="Gene3D" id="2.30.30.140">
    <property type="match status" value="1"/>
</dbReference>
<name>A0ABD0QMU4_CIRMR</name>
<proteinExistence type="predicted"/>
<dbReference type="AlphaFoldDB" id="A0ABD0QMU4"/>
<accession>A0ABD0QMU4</accession>
<evidence type="ECO:0008006" key="3">
    <source>
        <dbReference type="Google" id="ProtNLM"/>
    </source>
</evidence>
<dbReference type="Proteomes" id="UP001529510">
    <property type="component" value="Unassembled WGS sequence"/>
</dbReference>
<keyword evidence="2" id="KW-1185">Reference proteome</keyword>
<reference evidence="1 2" key="1">
    <citation type="submission" date="2024-05" db="EMBL/GenBank/DDBJ databases">
        <title>Genome sequencing and assembly of Indian major carp, Cirrhinus mrigala (Hamilton, 1822).</title>
        <authorList>
            <person name="Mohindra V."/>
            <person name="Chowdhury L.M."/>
            <person name="Lal K."/>
            <person name="Jena J.K."/>
        </authorList>
    </citation>
    <scope>NUCLEOTIDE SEQUENCE [LARGE SCALE GENOMIC DNA]</scope>
    <source>
        <strain evidence="1">CM1030</strain>
        <tissue evidence="1">Blood</tissue>
    </source>
</reference>
<comment type="caution">
    <text evidence="1">The sequence shown here is derived from an EMBL/GenBank/DDBJ whole genome shotgun (WGS) entry which is preliminary data.</text>
</comment>